<evidence type="ECO:0000313" key="9">
    <source>
        <dbReference type="EMBL" id="QQO09267.1"/>
    </source>
</evidence>
<dbReference type="SUPFAM" id="SSF53187">
    <property type="entry name" value="Zn-dependent exopeptidases"/>
    <property type="match status" value="1"/>
</dbReference>
<protein>
    <submittedName>
        <fullName evidence="9">M20 family metallo-hydrolase</fullName>
    </submittedName>
</protein>
<dbReference type="KEGG" id="bhc:JFL75_20445"/>
<keyword evidence="7" id="KW-0170">Cobalt</keyword>
<dbReference type="Gene3D" id="3.40.630.10">
    <property type="entry name" value="Zn peptidases"/>
    <property type="match status" value="2"/>
</dbReference>
<evidence type="ECO:0000256" key="7">
    <source>
        <dbReference type="ARBA" id="ARBA00023285"/>
    </source>
</evidence>
<evidence type="ECO:0000256" key="1">
    <source>
        <dbReference type="ARBA" id="ARBA00001941"/>
    </source>
</evidence>
<evidence type="ECO:0000259" key="8">
    <source>
        <dbReference type="Pfam" id="PF07687"/>
    </source>
</evidence>
<dbReference type="NCBIfam" id="NF010589">
    <property type="entry name" value="PRK13983.1"/>
    <property type="match status" value="1"/>
</dbReference>
<organism evidence="9 10">
    <name type="scientific">Breznakiella homolactica</name>
    <dbReference type="NCBI Taxonomy" id="2798577"/>
    <lineage>
        <taxon>Bacteria</taxon>
        <taxon>Pseudomonadati</taxon>
        <taxon>Spirochaetota</taxon>
        <taxon>Spirochaetia</taxon>
        <taxon>Spirochaetales</taxon>
        <taxon>Breznakiellaceae</taxon>
        <taxon>Breznakiella</taxon>
    </lineage>
</organism>
<dbReference type="PANTHER" id="PTHR43808:SF32">
    <property type="entry name" value="ARGE_DAPE-RELATED DEACYLASE"/>
    <property type="match status" value="1"/>
</dbReference>
<reference evidence="9" key="1">
    <citation type="submission" date="2021-01" db="EMBL/GenBank/DDBJ databases">
        <title>Description of Breznakiella homolactica.</title>
        <authorList>
            <person name="Song Y."/>
            <person name="Brune A."/>
        </authorList>
    </citation>
    <scope>NUCLEOTIDE SEQUENCE</scope>
    <source>
        <strain evidence="9">RmG30</strain>
    </source>
</reference>
<dbReference type="Gene3D" id="3.30.70.360">
    <property type="match status" value="1"/>
</dbReference>
<evidence type="ECO:0000256" key="6">
    <source>
        <dbReference type="ARBA" id="ARBA00022833"/>
    </source>
</evidence>
<keyword evidence="6" id="KW-0862">Zinc</keyword>
<proteinExistence type="inferred from homology"/>
<keyword evidence="10" id="KW-1185">Reference proteome</keyword>
<dbReference type="InterPro" id="IPR036264">
    <property type="entry name" value="Bact_exopeptidase_dim_dom"/>
</dbReference>
<dbReference type="SUPFAM" id="SSF55031">
    <property type="entry name" value="Bacterial exopeptidase dimerisation domain"/>
    <property type="match status" value="1"/>
</dbReference>
<evidence type="ECO:0000256" key="2">
    <source>
        <dbReference type="ARBA" id="ARBA00001947"/>
    </source>
</evidence>
<dbReference type="Pfam" id="PF01546">
    <property type="entry name" value="Peptidase_M20"/>
    <property type="match status" value="1"/>
</dbReference>
<keyword evidence="5" id="KW-0378">Hydrolase</keyword>
<dbReference type="Pfam" id="PF07687">
    <property type="entry name" value="M20_dimer"/>
    <property type="match status" value="1"/>
</dbReference>
<comment type="similarity">
    <text evidence="3">Belongs to the peptidase M20A family.</text>
</comment>
<dbReference type="Proteomes" id="UP000595917">
    <property type="component" value="Chromosome"/>
</dbReference>
<dbReference type="GO" id="GO:0046872">
    <property type="term" value="F:metal ion binding"/>
    <property type="evidence" value="ECO:0007669"/>
    <property type="project" value="UniProtKB-KW"/>
</dbReference>
<evidence type="ECO:0000313" key="10">
    <source>
        <dbReference type="Proteomes" id="UP000595917"/>
    </source>
</evidence>
<keyword evidence="4" id="KW-0479">Metal-binding</keyword>
<name>A0A7T7XN17_9SPIR</name>
<dbReference type="InterPro" id="IPR010182">
    <property type="entry name" value="ArgE/DapE"/>
</dbReference>
<accession>A0A7T7XN17</accession>
<dbReference type="PANTHER" id="PTHR43808">
    <property type="entry name" value="ACETYLORNITHINE DEACETYLASE"/>
    <property type="match status" value="1"/>
</dbReference>
<dbReference type="EMBL" id="CP067089">
    <property type="protein sequence ID" value="QQO09267.1"/>
    <property type="molecule type" value="Genomic_DNA"/>
</dbReference>
<dbReference type="NCBIfam" id="TIGR01910">
    <property type="entry name" value="DapE-ArgE"/>
    <property type="match status" value="1"/>
</dbReference>
<dbReference type="InterPro" id="IPR050072">
    <property type="entry name" value="Peptidase_M20A"/>
</dbReference>
<dbReference type="InterPro" id="IPR011650">
    <property type="entry name" value="Peptidase_M20_dimer"/>
</dbReference>
<comment type="cofactor">
    <cofactor evidence="1">
        <name>Co(2+)</name>
        <dbReference type="ChEBI" id="CHEBI:48828"/>
    </cofactor>
</comment>
<evidence type="ECO:0000256" key="3">
    <source>
        <dbReference type="ARBA" id="ARBA00006247"/>
    </source>
</evidence>
<dbReference type="InterPro" id="IPR002933">
    <property type="entry name" value="Peptidase_M20"/>
</dbReference>
<sequence>MKEKLFAFIDKSRSAAAELETELTKRPAVSPDSGGHGELDKCEFLEGWLKNHGITNLERHDAPDARAKGGIRPNLVATIPGKNDTNRLWIMSHLDVVPPGEQSLWNSDPWTVVEKDGKLIGRGVEDNQQGLTSSVLAALSLVSQGIVPNNTVKLLFVADEEMGSAYGIGWLMENRDLFRKDDMVLIPDGGDPKGESIEIAEKNLIWITFNTKGKQAHGSRPDLGANACLAGAELAVRLHTELNEKFSARNPLFDPEYSTFEPTRKEGNVPNINTIPGDDVFSMDMRILPQYPVKTVLAEIDRIKGEVEKKHGVSVSYALPQTMESKPTSEDTPLVKILSRVVQEVYGVKTKPIGIGGGTVGAYLRNADIPSVVWSRMDDTAHSPNEYCLVDNIIGDAKVMALLMAEER</sequence>
<dbReference type="RefSeq" id="WP_215626573.1">
    <property type="nucleotide sequence ID" value="NZ_CP067089.2"/>
</dbReference>
<feature type="domain" description="Peptidase M20 dimerisation" evidence="8">
    <location>
        <begin position="199"/>
        <end position="303"/>
    </location>
</feature>
<dbReference type="GO" id="GO:0016787">
    <property type="term" value="F:hydrolase activity"/>
    <property type="evidence" value="ECO:0007669"/>
    <property type="project" value="UniProtKB-KW"/>
</dbReference>
<dbReference type="AlphaFoldDB" id="A0A7T7XN17"/>
<evidence type="ECO:0000256" key="4">
    <source>
        <dbReference type="ARBA" id="ARBA00022723"/>
    </source>
</evidence>
<comment type="cofactor">
    <cofactor evidence="2">
        <name>Zn(2+)</name>
        <dbReference type="ChEBI" id="CHEBI:29105"/>
    </cofactor>
</comment>
<evidence type="ECO:0000256" key="5">
    <source>
        <dbReference type="ARBA" id="ARBA00022801"/>
    </source>
</evidence>
<gene>
    <name evidence="9" type="ORF">JFL75_20445</name>
</gene>